<dbReference type="EMBL" id="JAWDJW010006367">
    <property type="protein sequence ID" value="KAK3065074.1"/>
    <property type="molecule type" value="Genomic_DNA"/>
</dbReference>
<dbReference type="Proteomes" id="UP001186974">
    <property type="component" value="Unassembled WGS sequence"/>
</dbReference>
<evidence type="ECO:0000313" key="2">
    <source>
        <dbReference type="Proteomes" id="UP001186974"/>
    </source>
</evidence>
<gene>
    <name evidence="1" type="ORF">LTS18_011535</name>
</gene>
<proteinExistence type="predicted"/>
<evidence type="ECO:0000313" key="1">
    <source>
        <dbReference type="EMBL" id="KAK3065074.1"/>
    </source>
</evidence>
<name>A0ACC3DC46_9PEZI</name>
<sequence length="108" mass="10944">MADAAPIDQSAPAHAILNGTADTEMKMEPGADAPLPPPPPAAAAPPSSTTPAPAALATNARASPHPTTSTPAPPPSQPNPHGSPTRVYLNQNVTPHLLEGMKYLAAYE</sequence>
<comment type="caution">
    <text evidence="1">The sequence shown here is derived from an EMBL/GenBank/DDBJ whole genome shotgun (WGS) entry which is preliminary data.</text>
</comment>
<keyword evidence="2" id="KW-1185">Reference proteome</keyword>
<accession>A0ACC3DC46</accession>
<protein>
    <submittedName>
        <fullName evidence="1">Uncharacterized protein</fullName>
    </submittedName>
</protein>
<reference evidence="1" key="1">
    <citation type="submission" date="2024-09" db="EMBL/GenBank/DDBJ databases">
        <title>Black Yeasts Isolated from many extreme environments.</title>
        <authorList>
            <person name="Coleine C."/>
            <person name="Stajich J.E."/>
            <person name="Selbmann L."/>
        </authorList>
    </citation>
    <scope>NUCLEOTIDE SEQUENCE</scope>
    <source>
        <strain evidence="1">CCFEE 5737</strain>
    </source>
</reference>
<organism evidence="1 2">
    <name type="scientific">Coniosporium uncinatum</name>
    <dbReference type="NCBI Taxonomy" id="93489"/>
    <lineage>
        <taxon>Eukaryota</taxon>
        <taxon>Fungi</taxon>
        <taxon>Dikarya</taxon>
        <taxon>Ascomycota</taxon>
        <taxon>Pezizomycotina</taxon>
        <taxon>Dothideomycetes</taxon>
        <taxon>Dothideomycetes incertae sedis</taxon>
        <taxon>Coniosporium</taxon>
    </lineage>
</organism>